<name>M7PT08_9GAMM</name>
<evidence type="ECO:0000256" key="10">
    <source>
        <dbReference type="ARBA" id="ARBA00029409"/>
    </source>
</evidence>
<proteinExistence type="inferred from homology"/>
<evidence type="ECO:0000256" key="7">
    <source>
        <dbReference type="ARBA" id="ARBA00022777"/>
    </source>
</evidence>
<evidence type="ECO:0000256" key="8">
    <source>
        <dbReference type="ARBA" id="ARBA00022840"/>
    </source>
</evidence>
<dbReference type="GO" id="GO:0046656">
    <property type="term" value="P:folic acid biosynthetic process"/>
    <property type="evidence" value="ECO:0007669"/>
    <property type="project" value="UniProtKB-KW"/>
</dbReference>
<reference evidence="14 15" key="1">
    <citation type="journal article" date="2013" name="Genome Announc.">
        <title>Draft Genome Sequence of Methylophaga lonarensis MPLT, a Haloalkaliphilic (Non-Methane-Utilizing) Methylotroph.</title>
        <authorList>
            <person name="Shetty S.A."/>
            <person name="Marathe N.P."/>
            <person name="Munot H."/>
            <person name="Antony C.P."/>
            <person name="Dhotre D.P."/>
            <person name="Murrell J.C."/>
            <person name="Shouche Y.S."/>
        </authorList>
    </citation>
    <scope>NUCLEOTIDE SEQUENCE [LARGE SCALE GENOMIC DNA]</scope>
    <source>
        <strain evidence="14 15">MPL</strain>
    </source>
</reference>
<dbReference type="GO" id="GO:0005524">
    <property type="term" value="F:ATP binding"/>
    <property type="evidence" value="ECO:0007669"/>
    <property type="project" value="UniProtKB-KW"/>
</dbReference>
<dbReference type="EMBL" id="APHR01000018">
    <property type="protein sequence ID" value="EMR13604.1"/>
    <property type="molecule type" value="Genomic_DNA"/>
</dbReference>
<evidence type="ECO:0000313" key="15">
    <source>
        <dbReference type="Proteomes" id="UP000012019"/>
    </source>
</evidence>
<accession>M7PT08</accession>
<dbReference type="NCBIfam" id="TIGR01498">
    <property type="entry name" value="folK"/>
    <property type="match status" value="1"/>
</dbReference>
<dbReference type="InterPro" id="IPR000550">
    <property type="entry name" value="Hppk"/>
</dbReference>
<dbReference type="InterPro" id="IPR035907">
    <property type="entry name" value="Hppk_sf"/>
</dbReference>
<dbReference type="PANTHER" id="PTHR43071:SF1">
    <property type="entry name" value="2-AMINO-4-HYDROXY-6-HYDROXYMETHYLDIHYDROPTERIDINE PYROPHOSPHOKINASE"/>
    <property type="match status" value="1"/>
</dbReference>
<dbReference type="Proteomes" id="UP000012019">
    <property type="component" value="Unassembled WGS sequence"/>
</dbReference>
<dbReference type="STRING" id="1286106.MPL1_04090"/>
<evidence type="ECO:0000256" key="2">
    <source>
        <dbReference type="ARBA" id="ARBA00005810"/>
    </source>
</evidence>
<dbReference type="PATRIC" id="fig|1286106.3.peg.819"/>
<dbReference type="GO" id="GO:0046654">
    <property type="term" value="P:tetrahydrofolate biosynthetic process"/>
    <property type="evidence" value="ECO:0007669"/>
    <property type="project" value="UniProtKB-UniPathway"/>
</dbReference>
<keyword evidence="5" id="KW-0808">Transferase</keyword>
<evidence type="ECO:0000313" key="14">
    <source>
        <dbReference type="EMBL" id="EMR13604.1"/>
    </source>
</evidence>
<dbReference type="RefSeq" id="WP_009725842.1">
    <property type="nucleotide sequence ID" value="NZ_APHR01000018.1"/>
</dbReference>
<keyword evidence="9" id="KW-0289">Folate biosynthesis</keyword>
<dbReference type="OrthoDB" id="9808041at2"/>
<feature type="domain" description="7,8-dihydro-6-hydroxymethylpterin-pyrophosphokinase" evidence="13">
    <location>
        <begin position="87"/>
        <end position="98"/>
    </location>
</feature>
<protein>
    <recommendedName>
        <fullName evidence="4">2-amino-4-hydroxy-6-hydroxymethyldihydropteridine pyrophosphokinase</fullName>
        <ecNumber evidence="3">2.7.6.3</ecNumber>
    </recommendedName>
    <alternativeName>
        <fullName evidence="11">6-hydroxymethyl-7,8-dihydropterin pyrophosphokinase</fullName>
    </alternativeName>
    <alternativeName>
        <fullName evidence="12">7,8-dihydro-6-hydroxymethylpterin-pyrophosphokinase</fullName>
    </alternativeName>
</protein>
<keyword evidence="8" id="KW-0067">ATP-binding</keyword>
<dbReference type="Gene3D" id="3.30.70.560">
    <property type="entry name" value="7,8-Dihydro-6-hydroxymethylpterin-pyrophosphokinase HPPK"/>
    <property type="match status" value="1"/>
</dbReference>
<keyword evidence="7 14" id="KW-0418">Kinase</keyword>
<keyword evidence="6" id="KW-0547">Nucleotide-binding</keyword>
<dbReference type="Pfam" id="PF01288">
    <property type="entry name" value="HPPK"/>
    <property type="match status" value="1"/>
</dbReference>
<evidence type="ECO:0000256" key="5">
    <source>
        <dbReference type="ARBA" id="ARBA00022679"/>
    </source>
</evidence>
<dbReference type="EC" id="2.7.6.3" evidence="3"/>
<comment type="pathway">
    <text evidence="1">Cofactor biosynthesis; tetrahydrofolate biosynthesis; 2-amino-4-hydroxy-6-hydroxymethyl-7,8-dihydropteridine diphosphate from 7,8-dihydroneopterin triphosphate: step 4/4.</text>
</comment>
<dbReference type="SUPFAM" id="SSF55083">
    <property type="entry name" value="6-hydroxymethyl-7,8-dihydropterin pyrophosphokinase, HPPK"/>
    <property type="match status" value="1"/>
</dbReference>
<comment type="function">
    <text evidence="10">Catalyzes the transfer of pyrophosphate from adenosine triphosphate (ATP) to 6-hydroxymethyl-7,8-dihydropterin, an enzymatic step in folate biosynthesis pathway.</text>
</comment>
<evidence type="ECO:0000256" key="12">
    <source>
        <dbReference type="ARBA" id="ARBA00033413"/>
    </source>
</evidence>
<dbReference type="PANTHER" id="PTHR43071">
    <property type="entry name" value="2-AMINO-4-HYDROXY-6-HYDROXYMETHYLDIHYDROPTERIDINE PYROPHOSPHOKINASE"/>
    <property type="match status" value="1"/>
</dbReference>
<dbReference type="AlphaFoldDB" id="M7PT08"/>
<evidence type="ECO:0000259" key="13">
    <source>
        <dbReference type="PROSITE" id="PS00794"/>
    </source>
</evidence>
<dbReference type="CDD" id="cd00483">
    <property type="entry name" value="HPPK"/>
    <property type="match status" value="1"/>
</dbReference>
<dbReference type="GO" id="GO:0016301">
    <property type="term" value="F:kinase activity"/>
    <property type="evidence" value="ECO:0007669"/>
    <property type="project" value="UniProtKB-KW"/>
</dbReference>
<evidence type="ECO:0000256" key="9">
    <source>
        <dbReference type="ARBA" id="ARBA00022909"/>
    </source>
</evidence>
<keyword evidence="15" id="KW-1185">Reference proteome</keyword>
<evidence type="ECO:0000256" key="1">
    <source>
        <dbReference type="ARBA" id="ARBA00005051"/>
    </source>
</evidence>
<dbReference type="GO" id="GO:0003848">
    <property type="term" value="F:2-amino-4-hydroxy-6-hydroxymethyldihydropteridine diphosphokinase activity"/>
    <property type="evidence" value="ECO:0007669"/>
    <property type="project" value="UniProtKB-EC"/>
</dbReference>
<evidence type="ECO:0000256" key="3">
    <source>
        <dbReference type="ARBA" id="ARBA00013253"/>
    </source>
</evidence>
<evidence type="ECO:0000256" key="6">
    <source>
        <dbReference type="ARBA" id="ARBA00022741"/>
    </source>
</evidence>
<sequence>MQVFIGLGSNLDDPAAQVQSALQALNDLPDSQLIQSSSLYKSPPMGPQDQPDYINAVAEIETALSAHELLGQLQALEQAHGRIRRRHWGERTLDLDILLYGQLQITDATLTIPHPGIALRPFVLYPLAEVAPNLSVPGLGNVAELCLHCPTDGLEKMEETQ</sequence>
<comment type="similarity">
    <text evidence="2">Belongs to the HPPK family.</text>
</comment>
<comment type="caution">
    <text evidence="14">The sequence shown here is derived from an EMBL/GenBank/DDBJ whole genome shotgun (WGS) entry which is preliminary data.</text>
</comment>
<dbReference type="PROSITE" id="PS00794">
    <property type="entry name" value="HPPK"/>
    <property type="match status" value="1"/>
</dbReference>
<evidence type="ECO:0000256" key="11">
    <source>
        <dbReference type="ARBA" id="ARBA00029766"/>
    </source>
</evidence>
<dbReference type="eggNOG" id="COG0801">
    <property type="taxonomic scope" value="Bacteria"/>
</dbReference>
<dbReference type="UniPathway" id="UPA00077">
    <property type="reaction ID" value="UER00155"/>
</dbReference>
<evidence type="ECO:0000256" key="4">
    <source>
        <dbReference type="ARBA" id="ARBA00016218"/>
    </source>
</evidence>
<organism evidence="14 15">
    <name type="scientific">Methylophaga lonarensis MPL</name>
    <dbReference type="NCBI Taxonomy" id="1286106"/>
    <lineage>
        <taxon>Bacteria</taxon>
        <taxon>Pseudomonadati</taxon>
        <taxon>Pseudomonadota</taxon>
        <taxon>Gammaproteobacteria</taxon>
        <taxon>Thiotrichales</taxon>
        <taxon>Piscirickettsiaceae</taxon>
        <taxon>Methylophaga</taxon>
    </lineage>
</organism>
<gene>
    <name evidence="14" type="ORF">MPL1_04090</name>
</gene>